<feature type="compositionally biased region" description="Polar residues" evidence="4">
    <location>
        <begin position="281"/>
        <end position="307"/>
    </location>
</feature>
<dbReference type="CDD" id="cd00183">
    <property type="entry name" value="TFIIS_I"/>
    <property type="match status" value="1"/>
</dbReference>
<dbReference type="InterPro" id="IPR003617">
    <property type="entry name" value="TFIIS/CRSP70_N_sub"/>
</dbReference>
<evidence type="ECO:0000313" key="6">
    <source>
        <dbReference type="EMBL" id="KZV47566.1"/>
    </source>
</evidence>
<feature type="region of interest" description="Disordered" evidence="4">
    <location>
        <begin position="226"/>
        <end position="252"/>
    </location>
</feature>
<dbReference type="Gene3D" id="1.20.930.10">
    <property type="entry name" value="Conserved domain common to transcription factors TFIIS, elongin A, CRSP70"/>
    <property type="match status" value="1"/>
</dbReference>
<dbReference type="PROSITE" id="PS51319">
    <property type="entry name" value="TFIIS_N"/>
    <property type="match status" value="1"/>
</dbReference>
<dbReference type="OrthoDB" id="44867at2759"/>
<feature type="region of interest" description="Disordered" evidence="4">
    <location>
        <begin position="277"/>
        <end position="368"/>
    </location>
</feature>
<evidence type="ECO:0000256" key="2">
    <source>
        <dbReference type="ARBA" id="ARBA00023242"/>
    </source>
</evidence>
<evidence type="ECO:0000256" key="3">
    <source>
        <dbReference type="PROSITE-ProRule" id="PRU00649"/>
    </source>
</evidence>
<dbReference type="InterPro" id="IPR035441">
    <property type="entry name" value="TFIIS/LEDGF_dom_sf"/>
</dbReference>
<gene>
    <name evidence="6" type="ORF">F511_32181</name>
</gene>
<dbReference type="SMART" id="SM00509">
    <property type="entry name" value="TFS2N"/>
    <property type="match status" value="1"/>
</dbReference>
<dbReference type="PANTHER" id="PTHR46554:SF2">
    <property type="entry name" value="TFIIS N-TERMINAL DOMAIN-CONTAINING PROTEIN"/>
    <property type="match status" value="1"/>
</dbReference>
<feature type="domain" description="TFIIS N-terminal" evidence="5">
    <location>
        <begin position="144"/>
        <end position="219"/>
    </location>
</feature>
<evidence type="ECO:0000259" key="5">
    <source>
        <dbReference type="PROSITE" id="PS51319"/>
    </source>
</evidence>
<evidence type="ECO:0000256" key="1">
    <source>
        <dbReference type="ARBA" id="ARBA00004123"/>
    </source>
</evidence>
<dbReference type="PANTHER" id="PTHR46554">
    <property type="entry name" value="MEDIATOR OF RNA POLYMERASE II TRANSCRIPTION SUBUNIT 26A-RELATED"/>
    <property type="match status" value="1"/>
</dbReference>
<comment type="subcellular location">
    <subcellularLocation>
        <location evidence="1 3">Nucleus</location>
    </subcellularLocation>
</comment>
<dbReference type="AlphaFoldDB" id="A0A2Z7CRV6"/>
<keyword evidence="7" id="KW-1185">Reference proteome</keyword>
<name>A0A2Z7CRV6_9LAMI</name>
<dbReference type="SUPFAM" id="SSF47676">
    <property type="entry name" value="Conserved domain common to transcription factors TFIIS, elongin A, CRSP70"/>
    <property type="match status" value="1"/>
</dbReference>
<evidence type="ECO:0000256" key="4">
    <source>
        <dbReference type="SAM" id="MobiDB-lite"/>
    </source>
</evidence>
<feature type="compositionally biased region" description="Basic and acidic residues" evidence="4">
    <location>
        <begin position="86"/>
        <end position="98"/>
    </location>
</feature>
<dbReference type="Pfam" id="PF08711">
    <property type="entry name" value="Med26"/>
    <property type="match status" value="1"/>
</dbReference>
<evidence type="ECO:0000313" key="7">
    <source>
        <dbReference type="Proteomes" id="UP000250235"/>
    </source>
</evidence>
<reference evidence="6 7" key="1">
    <citation type="journal article" date="2015" name="Proc. Natl. Acad. Sci. U.S.A.">
        <title>The resurrection genome of Boea hygrometrica: A blueprint for survival of dehydration.</title>
        <authorList>
            <person name="Xiao L."/>
            <person name="Yang G."/>
            <person name="Zhang L."/>
            <person name="Yang X."/>
            <person name="Zhao S."/>
            <person name="Ji Z."/>
            <person name="Zhou Q."/>
            <person name="Hu M."/>
            <person name="Wang Y."/>
            <person name="Chen M."/>
            <person name="Xu Y."/>
            <person name="Jin H."/>
            <person name="Xiao X."/>
            <person name="Hu G."/>
            <person name="Bao F."/>
            <person name="Hu Y."/>
            <person name="Wan P."/>
            <person name="Li L."/>
            <person name="Deng X."/>
            <person name="Kuang T."/>
            <person name="Xiang C."/>
            <person name="Zhu J.K."/>
            <person name="Oliver M.J."/>
            <person name="He Y."/>
        </authorList>
    </citation>
    <scope>NUCLEOTIDE SEQUENCE [LARGE SCALE GENOMIC DNA]</scope>
    <source>
        <strain evidence="7">cv. XS01</strain>
    </source>
</reference>
<sequence>MGDVSVTLGKWREFFRSSNSNIFNVIEHAIMVAACDYPYDFKLKRDRIAEMLFVSKMTKCFGCDRTELFVANCDGVENIGGNAKSRTGESKDTEESKVDNNSGGDDYDESRREIKANWNCVSHCSFGDAEALTDELDEEFKVIEEVLRIKEILDNREEESVEVLFDSLRRLQLMCVSLETLKVTDIGKSVKVLQKHASKEIQNLVTELMEDWRIMIDAWVESTAAITGSGEAETESVKMTSEEDGGLPSPPLDEGALFTTTASMELSRFFDGMDDDEILGNSGTSTKNQNNSRKLTLKNPISSSIPPNNRKVEQKKCQEVILKKQTLKPNRPQNGECRPVKPKSQYTETRLAKQNPPSNQSGSMRPKPAKPLIMKSAIEIQQRPDTGTIQKKPMPPKQKLDFNNEASVQVKLAVAKRKLQERYQAAENAKKQRTIRVVELHDLPKKRFAQRNNQHMKSGASNKSRPKLRH</sequence>
<accession>A0A2Z7CRV6</accession>
<dbReference type="GO" id="GO:0005634">
    <property type="term" value="C:nucleus"/>
    <property type="evidence" value="ECO:0007669"/>
    <property type="project" value="UniProtKB-SubCell"/>
</dbReference>
<dbReference type="EMBL" id="KQ995255">
    <property type="protein sequence ID" value="KZV47566.1"/>
    <property type="molecule type" value="Genomic_DNA"/>
</dbReference>
<proteinExistence type="predicted"/>
<feature type="region of interest" description="Disordered" evidence="4">
    <location>
        <begin position="445"/>
        <end position="470"/>
    </location>
</feature>
<dbReference type="InterPro" id="IPR017923">
    <property type="entry name" value="TFIIS_N"/>
</dbReference>
<dbReference type="Proteomes" id="UP000250235">
    <property type="component" value="Unassembled WGS sequence"/>
</dbReference>
<organism evidence="6 7">
    <name type="scientific">Dorcoceras hygrometricum</name>
    <dbReference type="NCBI Taxonomy" id="472368"/>
    <lineage>
        <taxon>Eukaryota</taxon>
        <taxon>Viridiplantae</taxon>
        <taxon>Streptophyta</taxon>
        <taxon>Embryophyta</taxon>
        <taxon>Tracheophyta</taxon>
        <taxon>Spermatophyta</taxon>
        <taxon>Magnoliopsida</taxon>
        <taxon>eudicotyledons</taxon>
        <taxon>Gunneridae</taxon>
        <taxon>Pentapetalae</taxon>
        <taxon>asterids</taxon>
        <taxon>lamiids</taxon>
        <taxon>Lamiales</taxon>
        <taxon>Gesneriaceae</taxon>
        <taxon>Didymocarpoideae</taxon>
        <taxon>Trichosporeae</taxon>
        <taxon>Loxocarpinae</taxon>
        <taxon>Dorcoceras</taxon>
    </lineage>
</organism>
<feature type="region of interest" description="Disordered" evidence="4">
    <location>
        <begin position="81"/>
        <end position="109"/>
    </location>
</feature>
<protein>
    <submittedName>
        <fullName evidence="6">Putative mediator of RNA polymerase II transcription subunit 26b-like</fullName>
    </submittedName>
</protein>
<keyword evidence="2 3" id="KW-0539">Nucleus</keyword>
<feature type="compositionally biased region" description="Polar residues" evidence="4">
    <location>
        <begin position="450"/>
        <end position="463"/>
    </location>
</feature>
<feature type="compositionally biased region" description="Basic and acidic residues" evidence="4">
    <location>
        <begin position="310"/>
        <end position="322"/>
    </location>
</feature>